<gene>
    <name evidence="2" type="ORF">COMA1_10793</name>
</gene>
<dbReference type="EMBL" id="CZQA01000001">
    <property type="protein sequence ID" value="CUS32750.1"/>
    <property type="molecule type" value="Genomic_DNA"/>
</dbReference>
<accession>A0A0S4L7J3</accession>
<dbReference type="Gene3D" id="3.30.1310.20">
    <property type="entry name" value="PRTase-like"/>
    <property type="match status" value="1"/>
</dbReference>
<keyword evidence="2" id="KW-0808">Transferase</keyword>
<feature type="domain" description="Phosphoribosyltransferase" evidence="1">
    <location>
        <begin position="6"/>
        <end position="159"/>
    </location>
</feature>
<protein>
    <submittedName>
        <fullName evidence="2">Putative Phosphoribosyltransferase</fullName>
    </submittedName>
</protein>
<dbReference type="STRING" id="1742972.COMA1_10793"/>
<sequence>MFKNREEAGRRLVDRLLRYRENPAALILALPRGGVAIGYQLSLGLHLPMDVFITRKLGAPDNSEYALGAVGERGTVYLNPEARATYGLSHADIEDVVRVQQREIARRQTLYRQGRHLPTLTDRIVILVDDGIATGSTFFASIDSIRHFKPGRLIGAIPVGPVETIQEARRRVDELVVLATPDPFWAVGSHYIDFAQVNDHDVVEYLNLADESLLEWKERAHSSMASPPR</sequence>
<dbReference type="InterPro" id="IPR029057">
    <property type="entry name" value="PRTase-like"/>
</dbReference>
<dbReference type="SUPFAM" id="SSF53271">
    <property type="entry name" value="PRTase-like"/>
    <property type="match status" value="1"/>
</dbReference>
<reference evidence="2 3" key="1">
    <citation type="submission" date="2015-10" db="EMBL/GenBank/DDBJ databases">
        <authorList>
            <person name="Gilbert D.G."/>
        </authorList>
    </citation>
    <scope>NUCLEOTIDE SEQUENCE [LARGE SCALE GENOMIC DNA]</scope>
    <source>
        <strain evidence="2">COMA1</strain>
    </source>
</reference>
<evidence type="ECO:0000313" key="2">
    <source>
        <dbReference type="EMBL" id="CUS32750.1"/>
    </source>
</evidence>
<evidence type="ECO:0000259" key="1">
    <source>
        <dbReference type="Pfam" id="PF00156"/>
    </source>
</evidence>
<dbReference type="Proteomes" id="UP000199032">
    <property type="component" value="Unassembled WGS sequence"/>
</dbReference>
<dbReference type="Pfam" id="PF00156">
    <property type="entry name" value="Pribosyltran"/>
    <property type="match status" value="1"/>
</dbReference>
<dbReference type="InterPro" id="IPR000836">
    <property type="entry name" value="PRTase_dom"/>
</dbReference>
<proteinExistence type="predicted"/>
<dbReference type="RefSeq" id="WP_090743979.1">
    <property type="nucleotide sequence ID" value="NZ_CZQA01000001.1"/>
</dbReference>
<dbReference type="OrthoDB" id="9810066at2"/>
<keyword evidence="3" id="KW-1185">Reference proteome</keyword>
<evidence type="ECO:0000313" key="3">
    <source>
        <dbReference type="Proteomes" id="UP000199032"/>
    </source>
</evidence>
<name>A0A0S4L7J3_9BACT</name>
<dbReference type="AlphaFoldDB" id="A0A0S4L7J3"/>
<organism evidence="2 3">
    <name type="scientific">Candidatus Nitrospira nitrosa</name>
    <dbReference type="NCBI Taxonomy" id="1742972"/>
    <lineage>
        <taxon>Bacteria</taxon>
        <taxon>Pseudomonadati</taxon>
        <taxon>Nitrospirota</taxon>
        <taxon>Nitrospiria</taxon>
        <taxon>Nitrospirales</taxon>
        <taxon>Nitrospiraceae</taxon>
        <taxon>Nitrospira</taxon>
    </lineage>
</organism>
<dbReference type="GO" id="GO:0016757">
    <property type="term" value="F:glycosyltransferase activity"/>
    <property type="evidence" value="ECO:0007669"/>
    <property type="project" value="UniProtKB-KW"/>
</dbReference>
<dbReference type="Gene3D" id="3.40.50.2020">
    <property type="match status" value="1"/>
</dbReference>
<keyword evidence="2" id="KW-0328">Glycosyltransferase</keyword>
<dbReference type="CDD" id="cd06223">
    <property type="entry name" value="PRTases_typeI"/>
    <property type="match status" value="1"/>
</dbReference>